<proteinExistence type="predicted"/>
<reference evidence="1" key="1">
    <citation type="submission" date="2022-09" db="EMBL/GenBank/DDBJ databases">
        <title>Complete genome sequence of Rossellomorea vietnamensis strain RL-WG62, a newly isolated PGPR with the potential for plant salinity stress alleviation.</title>
        <authorList>
            <person name="Ren L."/>
            <person name="Wang G."/>
            <person name="Hu H."/>
        </authorList>
    </citation>
    <scope>NUCLEOTIDE SEQUENCE</scope>
    <source>
        <strain evidence="1">RL-WG62</strain>
    </source>
</reference>
<evidence type="ECO:0000313" key="2">
    <source>
        <dbReference type="Proteomes" id="UP001064027"/>
    </source>
</evidence>
<dbReference type="EMBL" id="CP104558">
    <property type="protein sequence ID" value="UXH42661.1"/>
    <property type="molecule type" value="Genomic_DNA"/>
</dbReference>
<name>A0ACD4C2K5_9BACI</name>
<evidence type="ECO:0000313" key="1">
    <source>
        <dbReference type="EMBL" id="UXH42661.1"/>
    </source>
</evidence>
<organism evidence="1 2">
    <name type="scientific">Rossellomorea vietnamensis</name>
    <dbReference type="NCBI Taxonomy" id="218284"/>
    <lineage>
        <taxon>Bacteria</taxon>
        <taxon>Bacillati</taxon>
        <taxon>Bacillota</taxon>
        <taxon>Bacilli</taxon>
        <taxon>Bacillales</taxon>
        <taxon>Bacillaceae</taxon>
        <taxon>Rossellomorea</taxon>
    </lineage>
</organism>
<dbReference type="Proteomes" id="UP001064027">
    <property type="component" value="Chromosome"/>
</dbReference>
<sequence length="227" mass="26812">MIEMQGGEDLRYTNQLPDYALRFHRGLITVFGIISLGLLWLVLYFLIFDFFPVMAGFIFFVFAIMAFLTRFSYNNLKQYTNLNIIKHLNHEGYYFYYKNSKTKEEIEELITYNQMDQVIIGHTLRYIPNTSNAIRSPRIIGARIIIVWDNGGEMDFRIFDIEVQDQLDGWIDRMRFHDIPIYMTEKDVGSVPGEEYINKFLGEGRDLEELTTRFSVGGRTTKKLEKY</sequence>
<accession>A0ACD4C2K5</accession>
<gene>
    <name evidence="1" type="ORF">N5C46_12990</name>
</gene>
<keyword evidence="2" id="KW-1185">Reference proteome</keyword>
<protein>
    <submittedName>
        <fullName evidence="1">Uncharacterized protein</fullName>
    </submittedName>
</protein>